<evidence type="ECO:0000313" key="1">
    <source>
        <dbReference type="EMBL" id="MFC7605538.1"/>
    </source>
</evidence>
<gene>
    <name evidence="1" type="ORF">ACFQVD_36100</name>
</gene>
<evidence type="ECO:0000313" key="2">
    <source>
        <dbReference type="Proteomes" id="UP001596514"/>
    </source>
</evidence>
<dbReference type="EMBL" id="JBHTEE010000001">
    <property type="protein sequence ID" value="MFC7605538.1"/>
    <property type="molecule type" value="Genomic_DNA"/>
</dbReference>
<proteinExistence type="predicted"/>
<dbReference type="Proteomes" id="UP001596514">
    <property type="component" value="Unassembled WGS sequence"/>
</dbReference>
<keyword evidence="2" id="KW-1185">Reference proteome</keyword>
<dbReference type="RefSeq" id="WP_343983871.1">
    <property type="nucleotide sequence ID" value="NZ_BAAAGK010000326.1"/>
</dbReference>
<protein>
    <submittedName>
        <fullName evidence="1">Uncharacterized protein</fullName>
    </submittedName>
</protein>
<reference evidence="2" key="1">
    <citation type="journal article" date="2019" name="Int. J. Syst. Evol. Microbiol.">
        <title>The Global Catalogue of Microorganisms (GCM) 10K type strain sequencing project: providing services to taxonomists for standard genome sequencing and annotation.</title>
        <authorList>
            <consortium name="The Broad Institute Genomics Platform"/>
            <consortium name="The Broad Institute Genome Sequencing Center for Infectious Disease"/>
            <person name="Wu L."/>
            <person name="Ma J."/>
        </authorList>
    </citation>
    <scope>NUCLEOTIDE SEQUENCE [LARGE SCALE GENOMIC DNA]</scope>
    <source>
        <strain evidence="2">JCM 10083</strain>
    </source>
</reference>
<sequence>MIWRGVSDDALTELEHAEKAAPLLIRNHPMAQQAVRTLLDLERYGYRERIRRLSARMHIL</sequence>
<name>A0ABW2TA98_9ACTN</name>
<organism evidence="1 2">
    <name type="scientific">Streptosporangium amethystogenes subsp. fukuiense</name>
    <dbReference type="NCBI Taxonomy" id="698418"/>
    <lineage>
        <taxon>Bacteria</taxon>
        <taxon>Bacillati</taxon>
        <taxon>Actinomycetota</taxon>
        <taxon>Actinomycetes</taxon>
        <taxon>Streptosporangiales</taxon>
        <taxon>Streptosporangiaceae</taxon>
        <taxon>Streptosporangium</taxon>
    </lineage>
</organism>
<comment type="caution">
    <text evidence="1">The sequence shown here is derived from an EMBL/GenBank/DDBJ whole genome shotgun (WGS) entry which is preliminary data.</text>
</comment>
<accession>A0ABW2TA98</accession>